<keyword evidence="5 13" id="KW-0133">Cell shape</keyword>
<evidence type="ECO:0000259" key="15">
    <source>
        <dbReference type="PROSITE" id="PS52029"/>
    </source>
</evidence>
<keyword evidence="6 13" id="KW-0573">Peptidoglycan synthesis</keyword>
<feature type="domain" description="L,D-TPase catalytic" evidence="15">
    <location>
        <begin position="153"/>
        <end position="278"/>
    </location>
</feature>
<evidence type="ECO:0000313" key="16">
    <source>
        <dbReference type="EMBL" id="PZP88635.1"/>
    </source>
</evidence>
<dbReference type="Pfam" id="PF17964">
    <property type="entry name" value="Big_10"/>
    <property type="match status" value="1"/>
</dbReference>
<keyword evidence="7" id="KW-0472">Membrane</keyword>
<evidence type="ECO:0000256" key="3">
    <source>
        <dbReference type="ARBA" id="ARBA00022679"/>
    </source>
</evidence>
<dbReference type="GO" id="GO:0071555">
    <property type="term" value="P:cell wall organization"/>
    <property type="evidence" value="ECO:0007669"/>
    <property type="project" value="UniProtKB-UniRule"/>
</dbReference>
<keyword evidence="9" id="KW-0449">Lipoprotein</keyword>
<evidence type="ECO:0000256" key="1">
    <source>
        <dbReference type="ARBA" id="ARBA00004752"/>
    </source>
</evidence>
<dbReference type="Gene3D" id="2.40.440.10">
    <property type="entry name" value="L,D-transpeptidase catalytic domain-like"/>
    <property type="match status" value="1"/>
</dbReference>
<evidence type="ECO:0000256" key="7">
    <source>
        <dbReference type="ARBA" id="ARBA00023136"/>
    </source>
</evidence>
<dbReference type="Pfam" id="PF03734">
    <property type="entry name" value="YkuD"/>
    <property type="match status" value="1"/>
</dbReference>
<dbReference type="GO" id="GO:0018104">
    <property type="term" value="P:peptidoglycan-protein cross-linking"/>
    <property type="evidence" value="ECO:0007669"/>
    <property type="project" value="TreeGrafter"/>
</dbReference>
<gene>
    <name evidence="16" type="ORF">DI579_05685</name>
</gene>
<keyword evidence="2" id="KW-1003">Cell membrane</keyword>
<dbReference type="InterPro" id="IPR038063">
    <property type="entry name" value="Transpep_catalytic_dom"/>
</dbReference>
<dbReference type="PROSITE" id="PS52029">
    <property type="entry name" value="LD_TPASE"/>
    <property type="match status" value="1"/>
</dbReference>
<proteinExistence type="predicted"/>
<feature type="signal peptide" evidence="14">
    <location>
        <begin position="1"/>
        <end position="36"/>
    </location>
</feature>
<dbReference type="InterPro" id="IPR005490">
    <property type="entry name" value="LD_TPept_cat_dom"/>
</dbReference>
<reference evidence="16 17" key="1">
    <citation type="submission" date="2017-08" db="EMBL/GenBank/DDBJ databases">
        <title>Infants hospitalized years apart are colonized by the same room-sourced microbial strains.</title>
        <authorList>
            <person name="Brooks B."/>
            <person name="Olm M.R."/>
            <person name="Firek B.A."/>
            <person name="Baker R."/>
            <person name="Thomas B.C."/>
            <person name="Morowitz M.J."/>
            <person name="Banfield J.F."/>
        </authorList>
    </citation>
    <scope>NUCLEOTIDE SEQUENCE [LARGE SCALE GENOMIC DNA]</scope>
    <source>
        <strain evidence="16">S2_006_000_R1_57</strain>
    </source>
</reference>
<name>A0A2W5I932_9ACTN</name>
<dbReference type="PANTHER" id="PTHR30582">
    <property type="entry name" value="L,D-TRANSPEPTIDASE"/>
    <property type="match status" value="1"/>
</dbReference>
<keyword evidence="3" id="KW-0808">Transferase</keyword>
<evidence type="ECO:0000256" key="14">
    <source>
        <dbReference type="SAM" id="SignalP"/>
    </source>
</evidence>
<dbReference type="GO" id="GO:0016746">
    <property type="term" value="F:acyltransferase activity"/>
    <property type="evidence" value="ECO:0007669"/>
    <property type="project" value="UniProtKB-KW"/>
</dbReference>
<dbReference type="GO" id="GO:0008360">
    <property type="term" value="P:regulation of cell shape"/>
    <property type="evidence" value="ECO:0007669"/>
    <property type="project" value="UniProtKB-UniRule"/>
</dbReference>
<keyword evidence="10" id="KW-0012">Acyltransferase</keyword>
<dbReference type="EMBL" id="QFOZ01000009">
    <property type="protein sequence ID" value="PZP88635.1"/>
    <property type="molecule type" value="Genomic_DNA"/>
</dbReference>
<feature type="chain" id="PRO_5015973692" description="L,D-TPase catalytic domain-containing protein" evidence="14">
    <location>
        <begin position="37"/>
        <end position="301"/>
    </location>
</feature>
<evidence type="ECO:0000256" key="8">
    <source>
        <dbReference type="ARBA" id="ARBA00023139"/>
    </source>
</evidence>
<dbReference type="Gene3D" id="2.60.40.3710">
    <property type="match status" value="1"/>
</dbReference>
<dbReference type="FunFam" id="2.40.440.10:FF:000005">
    <property type="entry name" value="L,D-transpeptidase 2"/>
    <property type="match status" value="1"/>
</dbReference>
<evidence type="ECO:0000256" key="11">
    <source>
        <dbReference type="ARBA" id="ARBA00023316"/>
    </source>
</evidence>
<evidence type="ECO:0000256" key="6">
    <source>
        <dbReference type="ARBA" id="ARBA00022984"/>
    </source>
</evidence>
<dbReference type="CDD" id="cd16913">
    <property type="entry name" value="YkuD_like"/>
    <property type="match status" value="1"/>
</dbReference>
<feature type="active site" description="Proton donor/acceptor" evidence="13">
    <location>
        <position position="236"/>
    </location>
</feature>
<evidence type="ECO:0000313" key="17">
    <source>
        <dbReference type="Proteomes" id="UP000248606"/>
    </source>
</evidence>
<evidence type="ECO:0000256" key="10">
    <source>
        <dbReference type="ARBA" id="ARBA00023315"/>
    </source>
</evidence>
<dbReference type="GO" id="GO:0005576">
    <property type="term" value="C:extracellular region"/>
    <property type="evidence" value="ECO:0007669"/>
    <property type="project" value="TreeGrafter"/>
</dbReference>
<keyword evidence="11 13" id="KW-0961">Cell wall biogenesis/degradation</keyword>
<feature type="active site" description="Nucleophile" evidence="13">
    <location>
        <position position="254"/>
    </location>
</feature>
<dbReference type="PANTHER" id="PTHR30582:SF2">
    <property type="entry name" value="L,D-TRANSPEPTIDASE YCIB-RELATED"/>
    <property type="match status" value="1"/>
</dbReference>
<protein>
    <recommendedName>
        <fullName evidence="15">L,D-TPase catalytic domain-containing protein</fullName>
    </recommendedName>
</protein>
<evidence type="ECO:0000256" key="13">
    <source>
        <dbReference type="PROSITE-ProRule" id="PRU01373"/>
    </source>
</evidence>
<evidence type="ECO:0000256" key="5">
    <source>
        <dbReference type="ARBA" id="ARBA00022960"/>
    </source>
</evidence>
<comment type="pathway">
    <text evidence="12">Glycan biosynthesis.</text>
</comment>
<evidence type="ECO:0000256" key="2">
    <source>
        <dbReference type="ARBA" id="ARBA00022475"/>
    </source>
</evidence>
<evidence type="ECO:0000256" key="4">
    <source>
        <dbReference type="ARBA" id="ARBA00022729"/>
    </source>
</evidence>
<dbReference type="AlphaFoldDB" id="A0A2W5I932"/>
<evidence type="ECO:0000256" key="12">
    <source>
        <dbReference type="ARBA" id="ARBA00060592"/>
    </source>
</evidence>
<comment type="pathway">
    <text evidence="1 13">Cell wall biogenesis; peptidoglycan biosynthesis.</text>
</comment>
<dbReference type="Proteomes" id="UP000248606">
    <property type="component" value="Unassembled WGS sequence"/>
</dbReference>
<organism evidence="16 17">
    <name type="scientific">Lawsonella clevelandensis</name>
    <dbReference type="NCBI Taxonomy" id="1528099"/>
    <lineage>
        <taxon>Bacteria</taxon>
        <taxon>Bacillati</taxon>
        <taxon>Actinomycetota</taxon>
        <taxon>Actinomycetes</taxon>
        <taxon>Mycobacteriales</taxon>
        <taxon>Lawsonellaceae</taxon>
        <taxon>Lawsonella</taxon>
    </lineage>
</organism>
<sequence length="301" mass="33616">MNTRRTVTHRTVTYRTVAALAGAVALALGSATAANAIDFPFPHPGTPEPEPPRIERANFKPATINPVQNTTVGVGQPIIITFNQPPKNPGRIERFVSVDVFNSKKEHYDIRGYFRWWSPTQLRWRPTSFWPQHTTVRVKVGDSVRTFHIGARHVAVADDKSHMITVYSDGKVIRHVPTSMGKPGHETPNGTYYIGDKHRHIIMDSSTYGVPVTAPEGYRTDVEYALRMTYSGIFLHAAPWSMAAQGHYDSSHGCLNVSMDNGRWFFEHWLLGDVVRVVNSRGVLSKNDGMGDWAPGAYSAY</sequence>
<accession>A0A2W5I932</accession>
<comment type="caution">
    <text evidence="16">The sequence shown here is derived from an EMBL/GenBank/DDBJ whole genome shotgun (WGS) entry which is preliminary data.</text>
</comment>
<dbReference type="InterPro" id="IPR041280">
    <property type="entry name" value="Big_10"/>
</dbReference>
<dbReference type="UniPathway" id="UPA00219"/>
<evidence type="ECO:0000256" key="9">
    <source>
        <dbReference type="ARBA" id="ARBA00023288"/>
    </source>
</evidence>
<keyword evidence="4 14" id="KW-0732">Signal</keyword>
<dbReference type="GO" id="GO:0071972">
    <property type="term" value="F:peptidoglycan L,D-transpeptidase activity"/>
    <property type="evidence" value="ECO:0007669"/>
    <property type="project" value="TreeGrafter"/>
</dbReference>
<keyword evidence="8" id="KW-0564">Palmitate</keyword>
<dbReference type="SUPFAM" id="SSF141523">
    <property type="entry name" value="L,D-transpeptidase catalytic domain-like"/>
    <property type="match status" value="1"/>
</dbReference>
<dbReference type="InterPro" id="IPR050979">
    <property type="entry name" value="LD-transpeptidase"/>
</dbReference>